<sequence>MHVGSRELLLSLFAAPDTASHCCKQILRCVSPAHSGYGREKNKSFGNLTGPSVKTFPRTTLHSALINLETLTPV</sequence>
<organism evidence="1">
    <name type="scientific">Physcomitrium patens</name>
    <name type="common">Spreading-leaved earth moss</name>
    <name type="synonym">Physcomitrella patens</name>
    <dbReference type="NCBI Taxonomy" id="3218"/>
    <lineage>
        <taxon>Eukaryota</taxon>
        <taxon>Viridiplantae</taxon>
        <taxon>Streptophyta</taxon>
        <taxon>Embryophyta</taxon>
        <taxon>Bryophyta</taxon>
        <taxon>Bryophytina</taxon>
        <taxon>Bryopsida</taxon>
        <taxon>Funariidae</taxon>
        <taxon>Funariales</taxon>
        <taxon>Funariaceae</taxon>
        <taxon>Physcomitrium</taxon>
    </lineage>
</organism>
<dbReference type="AlphaFoldDB" id="A0A2K1IDZ2"/>
<gene>
    <name evidence="1" type="ORF">PHYPA_029653</name>
</gene>
<reference evidence="1 3" key="1">
    <citation type="journal article" date="2008" name="Science">
        <title>The Physcomitrella genome reveals evolutionary insights into the conquest of land by plants.</title>
        <authorList>
            <person name="Rensing S."/>
            <person name="Lang D."/>
            <person name="Zimmer A."/>
            <person name="Terry A."/>
            <person name="Salamov A."/>
            <person name="Shapiro H."/>
            <person name="Nishiyama T."/>
            <person name="Perroud P.-F."/>
            <person name="Lindquist E."/>
            <person name="Kamisugi Y."/>
            <person name="Tanahashi T."/>
            <person name="Sakakibara K."/>
            <person name="Fujita T."/>
            <person name="Oishi K."/>
            <person name="Shin-I T."/>
            <person name="Kuroki Y."/>
            <person name="Toyoda A."/>
            <person name="Suzuki Y."/>
            <person name="Hashimoto A."/>
            <person name="Yamaguchi K."/>
            <person name="Sugano A."/>
            <person name="Kohara Y."/>
            <person name="Fujiyama A."/>
            <person name="Anterola A."/>
            <person name="Aoki S."/>
            <person name="Ashton N."/>
            <person name="Barbazuk W.B."/>
            <person name="Barker E."/>
            <person name="Bennetzen J."/>
            <person name="Bezanilla M."/>
            <person name="Blankenship R."/>
            <person name="Cho S.H."/>
            <person name="Dutcher S."/>
            <person name="Estelle M."/>
            <person name="Fawcett J.A."/>
            <person name="Gundlach H."/>
            <person name="Hanada K."/>
            <person name="Heyl A."/>
            <person name="Hicks K.A."/>
            <person name="Hugh J."/>
            <person name="Lohr M."/>
            <person name="Mayer K."/>
            <person name="Melkozernov A."/>
            <person name="Murata T."/>
            <person name="Nelson D."/>
            <person name="Pils B."/>
            <person name="Prigge M."/>
            <person name="Reiss B."/>
            <person name="Renner T."/>
            <person name="Rombauts S."/>
            <person name="Rushton P."/>
            <person name="Sanderfoot A."/>
            <person name="Schween G."/>
            <person name="Shiu S.-H."/>
            <person name="Stueber K."/>
            <person name="Theodoulou F.L."/>
            <person name="Tu H."/>
            <person name="Van de Peer Y."/>
            <person name="Verrier P.J."/>
            <person name="Waters E."/>
            <person name="Wood A."/>
            <person name="Yang L."/>
            <person name="Cove D."/>
            <person name="Cuming A."/>
            <person name="Hasebe M."/>
            <person name="Lucas S."/>
            <person name="Mishler D.B."/>
            <person name="Reski R."/>
            <person name="Grigoriev I."/>
            <person name="Quatrano R.S."/>
            <person name="Boore J.L."/>
        </authorList>
    </citation>
    <scope>NUCLEOTIDE SEQUENCE [LARGE SCALE GENOMIC DNA]</scope>
    <source>
        <strain evidence="2 3">cv. Gransden 2004</strain>
    </source>
</reference>
<proteinExistence type="predicted"/>
<keyword evidence="3" id="KW-1185">Reference proteome</keyword>
<dbReference type="EnsemblPlants" id="Pp3c25_6070V3.1">
    <property type="protein sequence ID" value="PAC:32980660.CDS.1"/>
    <property type="gene ID" value="Pp3c25_6070"/>
</dbReference>
<reference evidence="2" key="3">
    <citation type="submission" date="2020-12" db="UniProtKB">
        <authorList>
            <consortium name="EnsemblPlants"/>
        </authorList>
    </citation>
    <scope>IDENTIFICATION</scope>
</reference>
<dbReference type="Proteomes" id="UP000006727">
    <property type="component" value="Chromosome 25"/>
</dbReference>
<evidence type="ECO:0000313" key="1">
    <source>
        <dbReference type="EMBL" id="PNR27501.1"/>
    </source>
</evidence>
<reference evidence="1 3" key="2">
    <citation type="journal article" date="2018" name="Plant J.">
        <title>The Physcomitrella patens chromosome-scale assembly reveals moss genome structure and evolution.</title>
        <authorList>
            <person name="Lang D."/>
            <person name="Ullrich K.K."/>
            <person name="Murat F."/>
            <person name="Fuchs J."/>
            <person name="Jenkins J."/>
            <person name="Haas F.B."/>
            <person name="Piednoel M."/>
            <person name="Gundlach H."/>
            <person name="Van Bel M."/>
            <person name="Meyberg R."/>
            <person name="Vives C."/>
            <person name="Morata J."/>
            <person name="Symeonidi A."/>
            <person name="Hiss M."/>
            <person name="Muchero W."/>
            <person name="Kamisugi Y."/>
            <person name="Saleh O."/>
            <person name="Blanc G."/>
            <person name="Decker E.L."/>
            <person name="van Gessel N."/>
            <person name="Grimwood J."/>
            <person name="Hayes R.D."/>
            <person name="Graham S.W."/>
            <person name="Gunter L.E."/>
            <person name="McDaniel S.F."/>
            <person name="Hoernstein S.N.W."/>
            <person name="Larsson A."/>
            <person name="Li F.W."/>
            <person name="Perroud P.F."/>
            <person name="Phillips J."/>
            <person name="Ranjan P."/>
            <person name="Rokshar D.S."/>
            <person name="Rothfels C.J."/>
            <person name="Schneider L."/>
            <person name="Shu S."/>
            <person name="Stevenson D.W."/>
            <person name="Thummler F."/>
            <person name="Tillich M."/>
            <person name="Villarreal Aguilar J.C."/>
            <person name="Widiez T."/>
            <person name="Wong G.K."/>
            <person name="Wymore A."/>
            <person name="Zhang Y."/>
            <person name="Zimmer A.D."/>
            <person name="Quatrano R.S."/>
            <person name="Mayer K.F.X."/>
            <person name="Goodstein D."/>
            <person name="Casacuberta J.M."/>
            <person name="Vandepoele K."/>
            <person name="Reski R."/>
            <person name="Cuming A.C."/>
            <person name="Tuskan G.A."/>
            <person name="Maumus F."/>
            <person name="Salse J."/>
            <person name="Schmutz J."/>
            <person name="Rensing S.A."/>
        </authorList>
    </citation>
    <scope>NUCLEOTIDE SEQUENCE [LARGE SCALE GENOMIC DNA]</scope>
    <source>
        <strain evidence="2 3">cv. Gransden 2004</strain>
    </source>
</reference>
<protein>
    <submittedName>
        <fullName evidence="1 2">Uncharacterized protein</fullName>
    </submittedName>
</protein>
<dbReference type="EMBL" id="ABEU02000025">
    <property type="protein sequence ID" value="PNR27501.1"/>
    <property type="molecule type" value="Genomic_DNA"/>
</dbReference>
<evidence type="ECO:0000313" key="3">
    <source>
        <dbReference type="Proteomes" id="UP000006727"/>
    </source>
</evidence>
<accession>A0A2K1IDZ2</accession>
<evidence type="ECO:0000313" key="2">
    <source>
        <dbReference type="EnsemblPlants" id="PAC:32980660.CDS.1"/>
    </source>
</evidence>
<dbReference type="Gramene" id="Pp3c25_6070V3.1">
    <property type="protein sequence ID" value="PAC:32980660.CDS.1"/>
    <property type="gene ID" value="Pp3c25_6070"/>
</dbReference>
<name>A0A2K1IDZ2_PHYPA</name>
<dbReference type="InParanoid" id="A0A2K1IDZ2"/>